<name>A0A1I0H227_9PSED</name>
<dbReference type="AlphaFoldDB" id="A0A1I0H227"/>
<evidence type="ECO:0000313" key="1">
    <source>
        <dbReference type="EMBL" id="SET76748.1"/>
    </source>
</evidence>
<dbReference type="RefSeq" id="WP_074891320.1">
    <property type="nucleotide sequence ID" value="NZ_FOHW01000024.1"/>
</dbReference>
<proteinExistence type="predicted"/>
<reference evidence="1 2" key="1">
    <citation type="submission" date="2016-10" db="EMBL/GenBank/DDBJ databases">
        <authorList>
            <person name="de Groot N.N."/>
        </authorList>
    </citation>
    <scope>NUCLEOTIDE SEQUENCE [LARGE SCALE GENOMIC DNA]</scope>
    <source>
        <strain evidence="1 2">DSM 11363</strain>
    </source>
</reference>
<dbReference type="Proteomes" id="UP000182332">
    <property type="component" value="Unassembled WGS sequence"/>
</dbReference>
<dbReference type="EMBL" id="FOHW01000024">
    <property type="protein sequence ID" value="SET76748.1"/>
    <property type="molecule type" value="Genomic_DNA"/>
</dbReference>
<accession>A0A1I0H227</accession>
<protein>
    <submittedName>
        <fullName evidence="1">Uncharacterized protein</fullName>
    </submittedName>
</protein>
<dbReference type="OrthoDB" id="7031137at2"/>
<gene>
    <name evidence="1" type="ORF">SAMN05216197_12471</name>
</gene>
<organism evidence="1 2">
    <name type="scientific">Pseudomonas graminis</name>
    <dbReference type="NCBI Taxonomy" id="158627"/>
    <lineage>
        <taxon>Bacteria</taxon>
        <taxon>Pseudomonadati</taxon>
        <taxon>Pseudomonadota</taxon>
        <taxon>Gammaproteobacteria</taxon>
        <taxon>Pseudomonadales</taxon>
        <taxon>Pseudomonadaceae</taxon>
        <taxon>Pseudomonas</taxon>
    </lineage>
</organism>
<evidence type="ECO:0000313" key="2">
    <source>
        <dbReference type="Proteomes" id="UP000182332"/>
    </source>
</evidence>
<sequence>MVNVQFLDADKKKVIAYLASPQDDEQWPNQGKVEGDDPRLIEYLSTAPEAVKQAVMESR</sequence>